<proteinExistence type="predicted"/>
<dbReference type="Proteomes" id="UP001054945">
    <property type="component" value="Unassembled WGS sequence"/>
</dbReference>
<organism evidence="1 2">
    <name type="scientific">Caerostris extrusa</name>
    <name type="common">Bark spider</name>
    <name type="synonym">Caerostris bankana</name>
    <dbReference type="NCBI Taxonomy" id="172846"/>
    <lineage>
        <taxon>Eukaryota</taxon>
        <taxon>Metazoa</taxon>
        <taxon>Ecdysozoa</taxon>
        <taxon>Arthropoda</taxon>
        <taxon>Chelicerata</taxon>
        <taxon>Arachnida</taxon>
        <taxon>Araneae</taxon>
        <taxon>Araneomorphae</taxon>
        <taxon>Entelegynae</taxon>
        <taxon>Araneoidea</taxon>
        <taxon>Araneidae</taxon>
        <taxon>Caerostris</taxon>
    </lineage>
</organism>
<keyword evidence="2" id="KW-1185">Reference proteome</keyword>
<dbReference type="EMBL" id="BPLR01018649">
    <property type="protein sequence ID" value="GIZ01290.1"/>
    <property type="molecule type" value="Genomic_DNA"/>
</dbReference>
<evidence type="ECO:0000313" key="1">
    <source>
        <dbReference type="EMBL" id="GIZ01290.1"/>
    </source>
</evidence>
<name>A0AAV4Y2R4_CAEEX</name>
<reference evidence="1 2" key="1">
    <citation type="submission" date="2021-06" db="EMBL/GenBank/DDBJ databases">
        <title>Caerostris extrusa draft genome.</title>
        <authorList>
            <person name="Kono N."/>
            <person name="Arakawa K."/>
        </authorList>
    </citation>
    <scope>NUCLEOTIDE SEQUENCE [LARGE SCALE GENOMIC DNA]</scope>
</reference>
<comment type="caution">
    <text evidence="1">The sequence shown here is derived from an EMBL/GenBank/DDBJ whole genome shotgun (WGS) entry which is preliminary data.</text>
</comment>
<sequence length="90" mass="10742">MFPEKEEEEELPFSRFLFRFPFSEEDGETSHFSFTSCAVPIQLARWTVFLPFRFRFSRDLSNDGDKRRGVSSKYRLSLTKQEYGTLLKDE</sequence>
<dbReference type="AlphaFoldDB" id="A0AAV4Y2R4"/>
<accession>A0AAV4Y2R4</accession>
<protein>
    <submittedName>
        <fullName evidence="1">Uncharacterized protein</fullName>
    </submittedName>
</protein>
<evidence type="ECO:0000313" key="2">
    <source>
        <dbReference type="Proteomes" id="UP001054945"/>
    </source>
</evidence>
<gene>
    <name evidence="1" type="ORF">CEXT_178821</name>
</gene>